<dbReference type="Gene3D" id="3.40.640.10">
    <property type="entry name" value="Type I PLP-dependent aspartate aminotransferase-like (Major domain)"/>
    <property type="match status" value="1"/>
</dbReference>
<sequence>MLRQLSRRGAGMYWYSLRKCLCTVPAQFRVHLAMAQTKTDRIFHALRERIEAGELAEGVKLMSIRQAAAHFDASKNIVVTAYDRLVAHGLAASRQGAGFYVTRRLAANAEPLNLQEASDNISLLHAQLDRPYTVLVGDGRPPGAWLLTSAPAVTLTHEEVGYGAPHGLLALRDCIAAGQIAAGIEVSPAQIVTTFGANHALDLVLRRFTRPGDTVLVDDPGYYPLFAKLTLAGVTFVGVPRTPRGPDPAALAALADLHGARLFFTQSLAQNPTGCSIDLPTAHAILQVAARRDMLIIDDDPFIDLPGVSGTRLAELDQFSRVIQIGTYSKILSPSLRSGFIIASAEIADSLAELKMILVVNSSSYTERLIAQIIRSRRYEKVRTSLARRLERERSNGISRLEQLGFSLFAPPSGGLYGWIRLAEGTNDLDVAHAAAGHGIFLAPGTLFRAAEDTSLPGLRVNWSRVNDSRFFSFLKGLR</sequence>
<dbReference type="AlphaFoldDB" id="A0A7L9WIL9"/>
<protein>
    <submittedName>
        <fullName evidence="7">Aminotransferase class I/II-fold pyridoxal phosphate-dependent enzyme</fullName>
    </submittedName>
</protein>
<feature type="domain" description="HTH gntR-type" evidence="6">
    <location>
        <begin position="36"/>
        <end position="104"/>
    </location>
</feature>
<keyword evidence="3" id="KW-0805">Transcription regulation</keyword>
<dbReference type="SMART" id="SM00345">
    <property type="entry name" value="HTH_GNTR"/>
    <property type="match status" value="1"/>
</dbReference>
<dbReference type="InterPro" id="IPR015424">
    <property type="entry name" value="PyrdxlP-dep_Trfase"/>
</dbReference>
<keyword evidence="8" id="KW-1185">Reference proteome</keyword>
<dbReference type="GO" id="GO:0003700">
    <property type="term" value="F:DNA-binding transcription factor activity"/>
    <property type="evidence" value="ECO:0007669"/>
    <property type="project" value="InterPro"/>
</dbReference>
<dbReference type="GO" id="GO:0003677">
    <property type="term" value="F:DNA binding"/>
    <property type="evidence" value="ECO:0007669"/>
    <property type="project" value="UniProtKB-KW"/>
</dbReference>
<evidence type="ECO:0000259" key="6">
    <source>
        <dbReference type="PROSITE" id="PS50949"/>
    </source>
</evidence>
<dbReference type="GO" id="GO:0030170">
    <property type="term" value="F:pyridoxal phosphate binding"/>
    <property type="evidence" value="ECO:0007669"/>
    <property type="project" value="InterPro"/>
</dbReference>
<dbReference type="PROSITE" id="PS50949">
    <property type="entry name" value="HTH_GNTR"/>
    <property type="match status" value="1"/>
</dbReference>
<evidence type="ECO:0000256" key="4">
    <source>
        <dbReference type="ARBA" id="ARBA00023125"/>
    </source>
</evidence>
<evidence type="ECO:0000256" key="2">
    <source>
        <dbReference type="ARBA" id="ARBA00022898"/>
    </source>
</evidence>
<dbReference type="InterPro" id="IPR000524">
    <property type="entry name" value="Tscrpt_reg_HTH_GntR"/>
</dbReference>
<dbReference type="Pfam" id="PF00155">
    <property type="entry name" value="Aminotran_1_2"/>
    <property type="match status" value="1"/>
</dbReference>
<evidence type="ECO:0000313" key="8">
    <source>
        <dbReference type="Proteomes" id="UP000594118"/>
    </source>
</evidence>
<dbReference type="PANTHER" id="PTHR46577">
    <property type="entry name" value="HTH-TYPE TRANSCRIPTIONAL REGULATORY PROTEIN GABR"/>
    <property type="match status" value="1"/>
</dbReference>
<keyword evidence="7" id="KW-0032">Aminotransferase</keyword>
<dbReference type="InterPro" id="IPR015421">
    <property type="entry name" value="PyrdxlP-dep_Trfase_major"/>
</dbReference>
<name>A0A7L9WIL9_9RHOB</name>
<dbReference type="Pfam" id="PF00392">
    <property type="entry name" value="GntR"/>
    <property type="match status" value="1"/>
</dbReference>
<keyword evidence="2" id="KW-0663">Pyridoxal phosphate</keyword>
<dbReference type="InterPro" id="IPR051446">
    <property type="entry name" value="HTH_trans_reg/aminotransferase"/>
</dbReference>
<evidence type="ECO:0000313" key="7">
    <source>
        <dbReference type="EMBL" id="QOL79753.1"/>
    </source>
</evidence>
<dbReference type="Gene3D" id="1.10.10.10">
    <property type="entry name" value="Winged helix-like DNA-binding domain superfamily/Winged helix DNA-binding domain"/>
    <property type="match status" value="1"/>
</dbReference>
<organism evidence="7 8">
    <name type="scientific">Pseudooceanicola spongiae</name>
    <dbReference type="NCBI Taxonomy" id="2613965"/>
    <lineage>
        <taxon>Bacteria</taxon>
        <taxon>Pseudomonadati</taxon>
        <taxon>Pseudomonadota</taxon>
        <taxon>Alphaproteobacteria</taxon>
        <taxon>Rhodobacterales</taxon>
        <taxon>Paracoccaceae</taxon>
        <taxon>Pseudooceanicola</taxon>
    </lineage>
</organism>
<accession>A0A7L9WIL9</accession>
<evidence type="ECO:0000256" key="1">
    <source>
        <dbReference type="ARBA" id="ARBA00005384"/>
    </source>
</evidence>
<dbReference type="InterPro" id="IPR004839">
    <property type="entry name" value="Aminotransferase_I/II_large"/>
</dbReference>
<keyword evidence="7" id="KW-0808">Transferase</keyword>
<evidence type="ECO:0000256" key="5">
    <source>
        <dbReference type="ARBA" id="ARBA00023163"/>
    </source>
</evidence>
<keyword evidence="4" id="KW-0238">DNA-binding</keyword>
<dbReference type="Proteomes" id="UP000594118">
    <property type="component" value="Chromosome"/>
</dbReference>
<dbReference type="PANTHER" id="PTHR46577:SF2">
    <property type="entry name" value="TRANSCRIPTIONAL REGULATORY PROTEIN"/>
    <property type="match status" value="1"/>
</dbReference>
<dbReference type="GO" id="GO:0008483">
    <property type="term" value="F:transaminase activity"/>
    <property type="evidence" value="ECO:0007669"/>
    <property type="project" value="UniProtKB-KW"/>
</dbReference>
<evidence type="ECO:0000256" key="3">
    <source>
        <dbReference type="ARBA" id="ARBA00023015"/>
    </source>
</evidence>
<dbReference type="SUPFAM" id="SSF53383">
    <property type="entry name" value="PLP-dependent transferases"/>
    <property type="match status" value="1"/>
</dbReference>
<dbReference type="InterPro" id="IPR036390">
    <property type="entry name" value="WH_DNA-bd_sf"/>
</dbReference>
<dbReference type="InterPro" id="IPR036388">
    <property type="entry name" value="WH-like_DNA-bd_sf"/>
</dbReference>
<dbReference type="SUPFAM" id="SSF46785">
    <property type="entry name" value="Winged helix' DNA-binding domain"/>
    <property type="match status" value="1"/>
</dbReference>
<comment type="similarity">
    <text evidence="1">In the C-terminal section; belongs to the class-I pyridoxal-phosphate-dependent aminotransferase family.</text>
</comment>
<dbReference type="EMBL" id="CP045201">
    <property type="protein sequence ID" value="QOL79753.1"/>
    <property type="molecule type" value="Genomic_DNA"/>
</dbReference>
<dbReference type="CDD" id="cd00609">
    <property type="entry name" value="AAT_like"/>
    <property type="match status" value="1"/>
</dbReference>
<reference evidence="7 8" key="1">
    <citation type="submission" date="2019-10" db="EMBL/GenBank/DDBJ databases">
        <title>Pseudopuniceibacterium sp. HQ09 islated from Antarctica.</title>
        <authorList>
            <person name="Liao L."/>
            <person name="Su S."/>
            <person name="Chen B."/>
            <person name="Yu Y."/>
        </authorList>
    </citation>
    <scope>NUCLEOTIDE SEQUENCE [LARGE SCALE GENOMIC DNA]</scope>
    <source>
        <strain evidence="7 8">HQ09</strain>
    </source>
</reference>
<dbReference type="KEGG" id="pshq:F3W81_02325"/>
<gene>
    <name evidence="7" type="ORF">F3W81_02325</name>
</gene>
<proteinExistence type="inferred from homology"/>
<dbReference type="CDD" id="cd07377">
    <property type="entry name" value="WHTH_GntR"/>
    <property type="match status" value="1"/>
</dbReference>
<keyword evidence="5" id="KW-0804">Transcription</keyword>